<dbReference type="PANTHER" id="PTHR43415">
    <property type="entry name" value="SPERMIDINE N(1)-ACETYLTRANSFERASE"/>
    <property type="match status" value="1"/>
</dbReference>
<accession>A0ABS9GY97</accession>
<dbReference type="Pfam" id="PF00583">
    <property type="entry name" value="Acetyltransf_1"/>
    <property type="match status" value="1"/>
</dbReference>
<proteinExistence type="predicted"/>
<gene>
    <name evidence="2" type="ORF">L2716_02480</name>
</gene>
<keyword evidence="3" id="KW-1185">Reference proteome</keyword>
<dbReference type="Proteomes" id="UP001649381">
    <property type="component" value="Unassembled WGS sequence"/>
</dbReference>
<evidence type="ECO:0000313" key="2">
    <source>
        <dbReference type="EMBL" id="MCF6136580.1"/>
    </source>
</evidence>
<feature type="domain" description="N-acetyltransferase" evidence="1">
    <location>
        <begin position="1"/>
        <end position="166"/>
    </location>
</feature>
<dbReference type="RefSeq" id="WP_236331451.1">
    <property type="nucleotide sequence ID" value="NZ_JAKIJS010000001.1"/>
</dbReference>
<dbReference type="PANTHER" id="PTHR43415:SF3">
    <property type="entry name" value="GNAT-FAMILY ACETYLTRANSFERASE"/>
    <property type="match status" value="1"/>
</dbReference>
<name>A0ABS9GY97_9BACL</name>
<evidence type="ECO:0000259" key="1">
    <source>
        <dbReference type="PROSITE" id="PS51186"/>
    </source>
</evidence>
<protein>
    <submittedName>
        <fullName evidence="2">GNAT family N-acetyltransferase</fullName>
    </submittedName>
</protein>
<dbReference type="PROSITE" id="PS51186">
    <property type="entry name" value="GNAT"/>
    <property type="match status" value="1"/>
</dbReference>
<dbReference type="EMBL" id="JAKIJS010000001">
    <property type="protein sequence ID" value="MCF6136580.1"/>
    <property type="molecule type" value="Genomic_DNA"/>
</dbReference>
<evidence type="ECO:0000313" key="3">
    <source>
        <dbReference type="Proteomes" id="UP001649381"/>
    </source>
</evidence>
<organism evidence="2 3">
    <name type="scientific">Pseudalkalibacillus berkeleyi</name>
    <dbReference type="NCBI Taxonomy" id="1069813"/>
    <lineage>
        <taxon>Bacteria</taxon>
        <taxon>Bacillati</taxon>
        <taxon>Bacillota</taxon>
        <taxon>Bacilli</taxon>
        <taxon>Bacillales</taxon>
        <taxon>Fictibacillaceae</taxon>
        <taxon>Pseudalkalibacillus</taxon>
    </lineage>
</organism>
<sequence>MKIRPIKERDAKSFLNLAKQLDSETEFMLFDKEERKTSVEEQRMKIKGIIHDPFSTIFVVEKDDRLIGYLGAMGNTAKRKRHSVYIAIGILQDWVGQGIGMQLFQELERWANEQHMHRLELTVMTSNEAGLALYKKAGFEVEGVKRDSMRVRDRYVDEYYMAKLIDQR</sequence>
<comment type="caution">
    <text evidence="2">The sequence shown here is derived from an EMBL/GenBank/DDBJ whole genome shotgun (WGS) entry which is preliminary data.</text>
</comment>
<dbReference type="SUPFAM" id="SSF55729">
    <property type="entry name" value="Acyl-CoA N-acyltransferases (Nat)"/>
    <property type="match status" value="1"/>
</dbReference>
<dbReference type="Gene3D" id="3.40.630.30">
    <property type="match status" value="1"/>
</dbReference>
<dbReference type="CDD" id="cd04301">
    <property type="entry name" value="NAT_SF"/>
    <property type="match status" value="1"/>
</dbReference>
<dbReference type="InterPro" id="IPR000182">
    <property type="entry name" value="GNAT_dom"/>
</dbReference>
<reference evidence="2 3" key="1">
    <citation type="submission" date="2022-01" db="EMBL/GenBank/DDBJ databases">
        <title>Alkalihalobacillus sp. EGI L200015, a novel bacterium isolated from a salt lake sediment.</title>
        <authorList>
            <person name="Gao L."/>
            <person name="Fang B.-Z."/>
            <person name="Li W.-J."/>
        </authorList>
    </citation>
    <scope>NUCLEOTIDE SEQUENCE [LARGE SCALE GENOMIC DNA]</scope>
    <source>
        <strain evidence="2 3">KCTC 12718</strain>
    </source>
</reference>
<dbReference type="InterPro" id="IPR016181">
    <property type="entry name" value="Acyl_CoA_acyltransferase"/>
</dbReference>